<dbReference type="STRING" id="198616.SAMN05216193_10720"/>
<evidence type="ECO:0000313" key="3">
    <source>
        <dbReference type="Proteomes" id="UP000242957"/>
    </source>
</evidence>
<protein>
    <recommendedName>
        <fullName evidence="4">MFS transporter</fullName>
    </recommendedName>
</protein>
<feature type="transmembrane region" description="Helical" evidence="1">
    <location>
        <begin position="42"/>
        <end position="60"/>
    </location>
</feature>
<dbReference type="RefSeq" id="WP_084314252.1">
    <property type="nucleotide sequence ID" value="NZ_FNIJ01000007.1"/>
</dbReference>
<feature type="transmembrane region" description="Helical" evidence="1">
    <location>
        <begin position="93"/>
        <end position="110"/>
    </location>
</feature>
<reference evidence="3" key="1">
    <citation type="submission" date="2016-10" db="EMBL/GenBank/DDBJ databases">
        <authorList>
            <person name="Varghese N."/>
            <person name="Submissions S."/>
        </authorList>
    </citation>
    <scope>NUCLEOTIDE SEQUENCE [LARGE SCALE GENOMIC DNA]</scope>
    <source>
        <strain evidence="3">JCM 21621</strain>
    </source>
</reference>
<keyword evidence="1" id="KW-1133">Transmembrane helix</keyword>
<organism evidence="2 3">
    <name type="scientific">Pseudomonas jinjuensis</name>
    <dbReference type="NCBI Taxonomy" id="198616"/>
    <lineage>
        <taxon>Bacteria</taxon>
        <taxon>Pseudomonadati</taxon>
        <taxon>Pseudomonadota</taxon>
        <taxon>Gammaproteobacteria</taxon>
        <taxon>Pseudomonadales</taxon>
        <taxon>Pseudomonadaceae</taxon>
        <taxon>Pseudomonas</taxon>
    </lineage>
</organism>
<dbReference type="EMBL" id="FNIJ01000007">
    <property type="protein sequence ID" value="SDO00891.1"/>
    <property type="molecule type" value="Genomic_DNA"/>
</dbReference>
<keyword evidence="1" id="KW-0812">Transmembrane</keyword>
<gene>
    <name evidence="2" type="ORF">SAMN05216193_10720</name>
</gene>
<evidence type="ECO:0000256" key="1">
    <source>
        <dbReference type="SAM" id="Phobius"/>
    </source>
</evidence>
<keyword evidence="3" id="KW-1185">Reference proteome</keyword>
<dbReference type="OrthoDB" id="7030977at2"/>
<feature type="transmembrane region" description="Helical" evidence="1">
    <location>
        <begin position="116"/>
        <end position="133"/>
    </location>
</feature>
<dbReference type="AlphaFoldDB" id="A0A1H0G233"/>
<evidence type="ECO:0000313" key="2">
    <source>
        <dbReference type="EMBL" id="SDO00891.1"/>
    </source>
</evidence>
<accession>A0A1H0G233</accession>
<keyword evidence="1" id="KW-0472">Membrane</keyword>
<sequence length="138" mass="14984">MNRSVIRNRLALRWWLHLILAIAPLVLVSVLAGDNTWLAELATPAFVVGLMSMFLTLSLFRGYKKALVATQQALDTPAEESAWVTLGEARRSGALGASIPAWIGAVAALFGLNGVALFLLGLTSVIILCLYRIPRQLR</sequence>
<evidence type="ECO:0008006" key="4">
    <source>
        <dbReference type="Google" id="ProtNLM"/>
    </source>
</evidence>
<proteinExistence type="predicted"/>
<name>A0A1H0G233_9PSED</name>
<dbReference type="Proteomes" id="UP000242957">
    <property type="component" value="Unassembled WGS sequence"/>
</dbReference>